<gene>
    <name evidence="1" type="ORF">LT85_0223</name>
</gene>
<sequence>MLPAASVREPGTKSEVDIEIVYPIYKDGKNPYSPFASFGLDQD</sequence>
<dbReference type="HOGENOM" id="CLU_3232118_0_0_4"/>
<reference evidence="2" key="1">
    <citation type="journal article" date="2014" name="Soil Biol. Biochem.">
        <title>Structure and function of bacterial communities in ageing soils: Insights from the Mendocino ecological staircase.</title>
        <authorList>
            <person name="Uroz S."/>
            <person name="Tech J.J."/>
            <person name="Sawaya N.A."/>
            <person name="Frey-Klett P."/>
            <person name="Leveau J.H.J."/>
        </authorList>
    </citation>
    <scope>NUCLEOTIDE SEQUENCE [LARGE SCALE GENOMIC DNA]</scope>
    <source>
        <strain evidence="2">Cal35</strain>
    </source>
</reference>
<dbReference type="AlphaFoldDB" id="A0A0A1F3U1"/>
<accession>A0A0A1F3U1</accession>
<dbReference type="EMBL" id="CP009962">
    <property type="protein sequence ID" value="AIY39383.1"/>
    <property type="molecule type" value="Genomic_DNA"/>
</dbReference>
<evidence type="ECO:0000313" key="1">
    <source>
        <dbReference type="EMBL" id="AIY39383.1"/>
    </source>
</evidence>
<organism evidence="1 2">
    <name type="scientific">Collimonas arenae</name>
    <dbReference type="NCBI Taxonomy" id="279058"/>
    <lineage>
        <taxon>Bacteria</taxon>
        <taxon>Pseudomonadati</taxon>
        <taxon>Pseudomonadota</taxon>
        <taxon>Betaproteobacteria</taxon>
        <taxon>Burkholderiales</taxon>
        <taxon>Oxalobacteraceae</taxon>
        <taxon>Collimonas</taxon>
    </lineage>
</organism>
<evidence type="ECO:0000313" key="2">
    <source>
        <dbReference type="Proteomes" id="UP000030302"/>
    </source>
</evidence>
<keyword evidence="2" id="KW-1185">Reference proteome</keyword>
<protein>
    <submittedName>
        <fullName evidence="1">Uncharacterized protein</fullName>
    </submittedName>
</protein>
<proteinExistence type="predicted"/>
<name>A0A0A1F3U1_9BURK</name>
<dbReference type="KEGG" id="care:LT85_0223"/>
<dbReference type="Proteomes" id="UP000030302">
    <property type="component" value="Chromosome"/>
</dbReference>